<keyword evidence="4" id="KW-1185">Reference proteome</keyword>
<evidence type="ECO:0000313" key="4">
    <source>
        <dbReference type="Proteomes" id="UP001224775"/>
    </source>
</evidence>
<evidence type="ECO:0000313" key="3">
    <source>
        <dbReference type="EMBL" id="KAK1735082.1"/>
    </source>
</evidence>
<gene>
    <name evidence="3" type="ORF">QTG54_014148</name>
</gene>
<organism evidence="3 4">
    <name type="scientific">Skeletonema marinoi</name>
    <dbReference type="NCBI Taxonomy" id="267567"/>
    <lineage>
        <taxon>Eukaryota</taxon>
        <taxon>Sar</taxon>
        <taxon>Stramenopiles</taxon>
        <taxon>Ochrophyta</taxon>
        <taxon>Bacillariophyta</taxon>
        <taxon>Coscinodiscophyceae</taxon>
        <taxon>Thalassiosirophycidae</taxon>
        <taxon>Thalassiosirales</taxon>
        <taxon>Skeletonemataceae</taxon>
        <taxon>Skeletonema</taxon>
        <taxon>Skeletonema marinoi-dohrnii complex</taxon>
    </lineage>
</organism>
<dbReference type="EMBL" id="JATAAI010000035">
    <property type="protein sequence ID" value="KAK1735082.1"/>
    <property type="molecule type" value="Genomic_DNA"/>
</dbReference>
<feature type="signal peptide" evidence="1">
    <location>
        <begin position="1"/>
        <end position="24"/>
    </location>
</feature>
<reference evidence="3" key="1">
    <citation type="submission" date="2023-06" db="EMBL/GenBank/DDBJ databases">
        <title>Survivors Of The Sea: Transcriptome response of Skeletonema marinoi to long-term dormancy.</title>
        <authorList>
            <person name="Pinder M.I.M."/>
            <person name="Kourtchenko O."/>
            <person name="Robertson E.K."/>
            <person name="Larsson T."/>
            <person name="Maumus F."/>
            <person name="Osuna-Cruz C.M."/>
            <person name="Vancaester E."/>
            <person name="Stenow R."/>
            <person name="Vandepoele K."/>
            <person name="Ploug H."/>
            <person name="Bruchert V."/>
            <person name="Godhe A."/>
            <person name="Topel M."/>
        </authorList>
    </citation>
    <scope>NUCLEOTIDE SEQUENCE</scope>
    <source>
        <strain evidence="3">R05AC</strain>
    </source>
</reference>
<feature type="chain" id="PRO_5041938994" description="SET domain-containing protein" evidence="1">
    <location>
        <begin position="25"/>
        <end position="358"/>
    </location>
</feature>
<name>A0AAD8XX49_9STRA</name>
<sequence>MVLFAILWHLFWLLLPQWKACVVGRTFLLDRCSPDEDLPPTGTARTLFCSFLLNMVIPARSSSKAYLRGSGKSFSTQTLIAIFFGSSLLALSFLAGVFYNESTHYDAPLKSNLRGAATLKIPVSVVSDTLIDPNQDSTQEFFPDSTKHNQKKWGKIKTRPDDWVEWSFHDVHSEFKCSEHAHDHHKPLPDLAFWNYYRDTFKRVVDNDIEFDFVPPTEGYTMNGDGKQPYYAKISPGKGRGLFASRDIKKGGVVHDGNASDIEMSANDWRSMAFALPQKMACDFSEWTWTQQTEKGGPYKIFTAFNISILMNSSKDPNTMPKSSYSSKMYALRDIKKDEEILTDYKIYPTKWEKVGLS</sequence>
<protein>
    <recommendedName>
        <fullName evidence="2">SET domain-containing protein</fullName>
    </recommendedName>
</protein>
<comment type="caution">
    <text evidence="3">The sequence shown here is derived from an EMBL/GenBank/DDBJ whole genome shotgun (WGS) entry which is preliminary data.</text>
</comment>
<evidence type="ECO:0000259" key="2">
    <source>
        <dbReference type="PROSITE" id="PS50280"/>
    </source>
</evidence>
<dbReference type="Proteomes" id="UP001224775">
    <property type="component" value="Unassembled WGS sequence"/>
</dbReference>
<dbReference type="SUPFAM" id="SSF82199">
    <property type="entry name" value="SET domain"/>
    <property type="match status" value="1"/>
</dbReference>
<dbReference type="Gene3D" id="2.170.270.10">
    <property type="entry name" value="SET domain"/>
    <property type="match status" value="1"/>
</dbReference>
<accession>A0AAD8XX49</accession>
<dbReference type="InterPro" id="IPR001214">
    <property type="entry name" value="SET_dom"/>
</dbReference>
<proteinExistence type="predicted"/>
<evidence type="ECO:0000256" key="1">
    <source>
        <dbReference type="SAM" id="SignalP"/>
    </source>
</evidence>
<dbReference type="InterPro" id="IPR046341">
    <property type="entry name" value="SET_dom_sf"/>
</dbReference>
<keyword evidence="1" id="KW-0732">Signal</keyword>
<feature type="domain" description="SET" evidence="2">
    <location>
        <begin position="227"/>
        <end position="346"/>
    </location>
</feature>
<dbReference type="AlphaFoldDB" id="A0AAD8XX49"/>
<dbReference type="PROSITE" id="PS50280">
    <property type="entry name" value="SET"/>
    <property type="match status" value="1"/>
</dbReference>
<dbReference type="Pfam" id="PF00856">
    <property type="entry name" value="SET"/>
    <property type="match status" value="1"/>
</dbReference>